<dbReference type="EMBL" id="JPLY01000004">
    <property type="protein sequence ID" value="KFC21501.1"/>
    <property type="molecule type" value="Genomic_DNA"/>
</dbReference>
<keyword evidence="2" id="KW-1185">Reference proteome</keyword>
<dbReference type="AlphaFoldDB" id="A0A085BGA6"/>
<evidence type="ECO:0000313" key="2">
    <source>
        <dbReference type="Proteomes" id="UP000028623"/>
    </source>
</evidence>
<sequence>MKQQILDFLQSRFDTFGLGAGTTFSEIVFATKIKRELLGPLLFELLDEKKITVRKGEHIDLYFIQT</sequence>
<proteinExistence type="predicted"/>
<accession>A0A085BGA6</accession>
<reference evidence="1 2" key="1">
    <citation type="submission" date="2014-07" db="EMBL/GenBank/DDBJ databases">
        <title>Epilithonimonas lactis LMG 22401 Genome.</title>
        <authorList>
            <person name="Pipes S.E."/>
            <person name="Stropko S.J."/>
        </authorList>
    </citation>
    <scope>NUCLEOTIDE SEQUENCE [LARGE SCALE GENOMIC DNA]</scope>
    <source>
        <strain evidence="1 2">LMG 24401</strain>
    </source>
</reference>
<name>A0A085BGA6_9FLAO</name>
<comment type="caution">
    <text evidence="1">The sequence shown here is derived from an EMBL/GenBank/DDBJ whole genome shotgun (WGS) entry which is preliminary data.</text>
</comment>
<gene>
    <name evidence="1" type="ORF">IO89_15110</name>
</gene>
<protein>
    <submittedName>
        <fullName evidence="1">Uncharacterized protein</fullName>
    </submittedName>
</protein>
<evidence type="ECO:0000313" key="1">
    <source>
        <dbReference type="EMBL" id="KFC21501.1"/>
    </source>
</evidence>
<organism evidence="1 2">
    <name type="scientific">Epilithonimonas lactis</name>
    <dbReference type="NCBI Taxonomy" id="421072"/>
    <lineage>
        <taxon>Bacteria</taxon>
        <taxon>Pseudomonadati</taxon>
        <taxon>Bacteroidota</taxon>
        <taxon>Flavobacteriia</taxon>
        <taxon>Flavobacteriales</taxon>
        <taxon>Weeksellaceae</taxon>
        <taxon>Chryseobacterium group</taxon>
        <taxon>Epilithonimonas</taxon>
    </lineage>
</organism>
<dbReference type="Proteomes" id="UP000028623">
    <property type="component" value="Unassembled WGS sequence"/>
</dbReference>